<accession>A0A6J1X224</accession>
<gene>
    <name evidence="3" type="primary">LOC113521705</name>
</gene>
<evidence type="ECO:0000313" key="2">
    <source>
        <dbReference type="Proteomes" id="UP001652740"/>
    </source>
</evidence>
<dbReference type="AlphaFoldDB" id="A0A6J1X224"/>
<evidence type="ECO:0000313" key="3">
    <source>
        <dbReference type="RefSeq" id="XP_026763136.2"/>
    </source>
</evidence>
<dbReference type="RefSeq" id="XP_026763136.2">
    <property type="nucleotide sequence ID" value="XM_026907335.3"/>
</dbReference>
<protein>
    <submittedName>
        <fullName evidence="3">Magnetosome-associated protein MamJ-like</fullName>
    </submittedName>
</protein>
<keyword evidence="2" id="KW-1185">Reference proteome</keyword>
<dbReference type="GeneID" id="113521705"/>
<proteinExistence type="predicted"/>
<organism evidence="2 3">
    <name type="scientific">Galleria mellonella</name>
    <name type="common">Greater wax moth</name>
    <dbReference type="NCBI Taxonomy" id="7137"/>
    <lineage>
        <taxon>Eukaryota</taxon>
        <taxon>Metazoa</taxon>
        <taxon>Ecdysozoa</taxon>
        <taxon>Arthropoda</taxon>
        <taxon>Hexapoda</taxon>
        <taxon>Insecta</taxon>
        <taxon>Pterygota</taxon>
        <taxon>Neoptera</taxon>
        <taxon>Endopterygota</taxon>
        <taxon>Lepidoptera</taxon>
        <taxon>Glossata</taxon>
        <taxon>Ditrysia</taxon>
        <taxon>Pyraloidea</taxon>
        <taxon>Pyralidae</taxon>
        <taxon>Galleriinae</taxon>
        <taxon>Galleria</taxon>
    </lineage>
</organism>
<dbReference type="KEGG" id="gmw:113521705"/>
<feature type="signal peptide" evidence="1">
    <location>
        <begin position="1"/>
        <end position="15"/>
    </location>
</feature>
<dbReference type="InParanoid" id="A0A6J1X224"/>
<name>A0A6J1X224_GALME</name>
<reference evidence="3" key="1">
    <citation type="submission" date="2025-08" db="UniProtKB">
        <authorList>
            <consortium name="RefSeq"/>
        </authorList>
    </citation>
    <scope>IDENTIFICATION</scope>
    <source>
        <tissue evidence="3">Whole larvae</tissue>
    </source>
</reference>
<dbReference type="Proteomes" id="UP001652740">
    <property type="component" value="Unplaced"/>
</dbReference>
<sequence length="218" mass="23161">MKVFVLALLAVTAFAAPIDQDVAEPVELIVNGVPEGEPLEIGDIVGIKLKEHVNQELVSSTDLLYPLTAEGLAEAAAAEPQPVDPVQIVDEADPVQVVEPEPESVPPPIVLPEPVLPEENPSSIAVHPVLVIPDHILNPIDLDPLPIAPPEPEVVETPVEVLPVPAPQVPDGEIYNDGLVQVTLNAPEESGVLATLQSWLSLAINYFSNGVQTTQQIF</sequence>
<keyword evidence="1" id="KW-0732">Signal</keyword>
<feature type="chain" id="PRO_5047275653" evidence="1">
    <location>
        <begin position="16"/>
        <end position="218"/>
    </location>
</feature>
<evidence type="ECO:0000256" key="1">
    <source>
        <dbReference type="SAM" id="SignalP"/>
    </source>
</evidence>